<dbReference type="PANTHER" id="PTHR32208:SF96">
    <property type="entry name" value="GLYOXAL OXIDASE"/>
    <property type="match status" value="1"/>
</dbReference>
<dbReference type="PANTHER" id="PTHR32208">
    <property type="entry name" value="SECRETED PROTEIN-RELATED"/>
    <property type="match status" value="1"/>
</dbReference>
<dbReference type="InterPro" id="IPR037293">
    <property type="entry name" value="Gal_Oxidase_central_sf"/>
</dbReference>
<gene>
    <name evidence="4" type="ORF">PPACK8108_LOCUS22810</name>
</gene>
<dbReference type="SUPFAM" id="SSF50965">
    <property type="entry name" value="Galactose oxidase, central domain"/>
    <property type="match status" value="1"/>
</dbReference>
<dbReference type="InterPro" id="IPR011043">
    <property type="entry name" value="Gal_Oxase/kelch_b-propeller"/>
</dbReference>
<dbReference type="SUPFAM" id="SSF81296">
    <property type="entry name" value="E set domains"/>
    <property type="match status" value="1"/>
</dbReference>
<evidence type="ECO:0000259" key="2">
    <source>
        <dbReference type="Pfam" id="PF07250"/>
    </source>
</evidence>
<dbReference type="Pfam" id="PF09118">
    <property type="entry name" value="GO-like_E_set"/>
    <property type="match status" value="1"/>
</dbReference>
<dbReference type="CDD" id="cd02851">
    <property type="entry name" value="E_set_GO_C"/>
    <property type="match status" value="1"/>
</dbReference>
<evidence type="ECO:0000256" key="1">
    <source>
        <dbReference type="ARBA" id="ARBA00022729"/>
    </source>
</evidence>
<feature type="domain" description="Glyoxal oxidase N-terminal" evidence="2">
    <location>
        <begin position="31"/>
        <end position="409"/>
    </location>
</feature>
<dbReference type="Proteomes" id="UP001153365">
    <property type="component" value="Unassembled WGS sequence"/>
</dbReference>
<protein>
    <submittedName>
        <fullName evidence="4">Glyoxal oxidase N-terminus-domain-containing protein</fullName>
    </submittedName>
</protein>
<dbReference type="InterPro" id="IPR009880">
    <property type="entry name" value="Glyoxal_oxidase_N"/>
</dbReference>
<dbReference type="Gene3D" id="2.130.10.80">
    <property type="entry name" value="Galactose oxidase/kelch, beta-propeller"/>
    <property type="match status" value="1"/>
</dbReference>
<dbReference type="InterPro" id="IPR013783">
    <property type="entry name" value="Ig-like_fold"/>
</dbReference>
<dbReference type="Pfam" id="PF07250">
    <property type="entry name" value="Glyoxal_oxid_N"/>
    <property type="match status" value="1"/>
</dbReference>
<dbReference type="Gene3D" id="2.60.40.10">
    <property type="entry name" value="Immunoglobulins"/>
    <property type="match status" value="1"/>
</dbReference>
<organism evidence="4 5">
    <name type="scientific">Phakopsora pachyrhizi</name>
    <name type="common">Asian soybean rust disease fungus</name>
    <dbReference type="NCBI Taxonomy" id="170000"/>
    <lineage>
        <taxon>Eukaryota</taxon>
        <taxon>Fungi</taxon>
        <taxon>Dikarya</taxon>
        <taxon>Basidiomycota</taxon>
        <taxon>Pucciniomycotina</taxon>
        <taxon>Pucciniomycetes</taxon>
        <taxon>Pucciniales</taxon>
        <taxon>Phakopsoraceae</taxon>
        <taxon>Phakopsora</taxon>
    </lineage>
</organism>
<feature type="domain" description="Galactose oxidase-like Early set" evidence="3">
    <location>
        <begin position="415"/>
        <end position="517"/>
    </location>
</feature>
<keyword evidence="1" id="KW-0732">Signal</keyword>
<name>A0AAV0BP39_PHAPC</name>
<evidence type="ECO:0000313" key="4">
    <source>
        <dbReference type="EMBL" id="CAH7687941.1"/>
    </source>
</evidence>
<comment type="caution">
    <text evidence="4">The sequence shown here is derived from an EMBL/GenBank/DDBJ whole genome shotgun (WGS) entry which is preliminary data.</text>
</comment>
<dbReference type="InterPro" id="IPR014756">
    <property type="entry name" value="Ig_E-set"/>
</dbReference>
<evidence type="ECO:0000259" key="3">
    <source>
        <dbReference type="Pfam" id="PF09118"/>
    </source>
</evidence>
<accession>A0AAV0BP39</accession>
<evidence type="ECO:0000313" key="5">
    <source>
        <dbReference type="Proteomes" id="UP001153365"/>
    </source>
</evidence>
<dbReference type="InterPro" id="IPR015202">
    <property type="entry name" value="GO-like_E_set"/>
</dbReference>
<dbReference type="EMBL" id="CALTRL010005923">
    <property type="protein sequence ID" value="CAH7687941.1"/>
    <property type="molecule type" value="Genomic_DNA"/>
</dbReference>
<keyword evidence="5" id="KW-1185">Reference proteome</keyword>
<proteinExistence type="predicted"/>
<sequence length="524" mass="57675">MQLSVISETYALIIDKVERNPLSINGHPAWGALYNLITHEVRALDLQSNSFCAAGSFLGNGTFISVGGSSVVNGRTNRSDYGDTDGKQSIRFLEPCQDRDCSIEEFIKLQSRRWYPSLARLADGTVMIAGGSKNGAWINSAAINNPTIEYFPPKKLDFAPRSLKIPIKSPFLTRTLNSNLYPILITLPTDDLVFMAANNDAMIYNWKTNEETKLPPFPNNVRVTYPFTGSGLLLPLTPANRYRPEVLICGGSDLPDNVPATKLKASDPASAQCVRMVLDKQEIKKGWIVEQMPSPRIMPDMVMMPDGRVLILNGGKTGTAGYGNIPGKVGQSNSDTPSFTPVLYDPKAPLGQRFSSKGLPTSKIARLYHSTATMTPSGKIMIAGSNPNPDSTKITYPTEYRVEWLSPPYLQSNNRPVIKSFPTIADHGGFIRIYLNPIGDRRNLQGLKIEVVLMDFGYATHSVPMNSRLVKLQNKLGVKENEILAQIPNSRSVYPPGYAFLHVLVDGVPSKGHRMMIGKGKLYI</sequence>
<reference evidence="4" key="1">
    <citation type="submission" date="2022-06" db="EMBL/GenBank/DDBJ databases">
        <authorList>
            <consortium name="SYNGENTA / RWTH Aachen University"/>
        </authorList>
    </citation>
    <scope>NUCLEOTIDE SEQUENCE</scope>
</reference>
<dbReference type="AlphaFoldDB" id="A0AAV0BP39"/>